<name>A0A1I7D8H8_9ACTN</name>
<evidence type="ECO:0000313" key="1">
    <source>
        <dbReference type="EMBL" id="SFU08018.1"/>
    </source>
</evidence>
<accession>A0A1I7D8H8</accession>
<evidence type="ECO:0000313" key="2">
    <source>
        <dbReference type="Proteomes" id="UP000199546"/>
    </source>
</evidence>
<dbReference type="AlphaFoldDB" id="A0A1I7D8H8"/>
<dbReference type="EMBL" id="FPBA01000039">
    <property type="protein sequence ID" value="SFU08018.1"/>
    <property type="molecule type" value="Genomic_DNA"/>
</dbReference>
<dbReference type="RefSeq" id="WP_093584820.1">
    <property type="nucleotide sequence ID" value="NZ_FPBA01000039.1"/>
</dbReference>
<dbReference type="Proteomes" id="UP000199546">
    <property type="component" value="Unassembled WGS sequence"/>
</dbReference>
<sequence length="182" mass="19585">MRELPLPGVPEECPRCGRTDSGLLIISGAGHDHAHLCPACLATVARAELAQPPHGLYDHDPRTPDPAGCAEAALWHAVGGTDPDAALTHGLAALDELNRAAARAGIELFEATEHNREQQAALDAARTELTRSAATVAQLQHDLAIARRWAAAMWWTCGTPWLQQHPELGPRPEWLRDDSADV</sequence>
<proteinExistence type="predicted"/>
<reference evidence="2" key="1">
    <citation type="submission" date="2016-10" db="EMBL/GenBank/DDBJ databases">
        <authorList>
            <person name="Varghese N."/>
            <person name="Submissions S."/>
        </authorList>
    </citation>
    <scope>NUCLEOTIDE SEQUENCE [LARGE SCALE GENOMIC DNA]</scope>
    <source>
        <strain evidence="2">DSM 46136</strain>
    </source>
</reference>
<keyword evidence="2" id="KW-1185">Reference proteome</keyword>
<organism evidence="1 2">
    <name type="scientific">Geodermatophilus amargosae</name>
    <dbReference type="NCBI Taxonomy" id="1296565"/>
    <lineage>
        <taxon>Bacteria</taxon>
        <taxon>Bacillati</taxon>
        <taxon>Actinomycetota</taxon>
        <taxon>Actinomycetes</taxon>
        <taxon>Geodermatophilales</taxon>
        <taxon>Geodermatophilaceae</taxon>
        <taxon>Geodermatophilus</taxon>
    </lineage>
</organism>
<protein>
    <submittedName>
        <fullName evidence="1">Uncharacterized protein</fullName>
    </submittedName>
</protein>
<gene>
    <name evidence="1" type="ORF">SAMN05660657_05470</name>
</gene>